<evidence type="ECO:0000256" key="6">
    <source>
        <dbReference type="ARBA" id="ARBA00022552"/>
    </source>
</evidence>
<dbReference type="GO" id="GO:0046872">
    <property type="term" value="F:metal ion binding"/>
    <property type="evidence" value="ECO:0007669"/>
    <property type="project" value="UniProtKB-KW"/>
</dbReference>
<dbReference type="CDD" id="cd01335">
    <property type="entry name" value="Radical_SAM"/>
    <property type="match status" value="1"/>
</dbReference>
<dbReference type="GO" id="GO:0070475">
    <property type="term" value="P:rRNA base methylation"/>
    <property type="evidence" value="ECO:0007669"/>
    <property type="project" value="InterPro"/>
</dbReference>
<dbReference type="SFLD" id="SFLDG01062">
    <property type="entry name" value="methyltransferase_(Class_A)"/>
    <property type="match status" value="1"/>
</dbReference>
<dbReference type="InterPro" id="IPR004383">
    <property type="entry name" value="rRNA_lsu_MTrfase_RlmN/Cfr"/>
</dbReference>
<feature type="domain" description="Radical SAM core" evidence="14">
    <location>
        <begin position="104"/>
        <end position="341"/>
    </location>
</feature>
<dbReference type="PIRSF" id="PIRSF006004">
    <property type="entry name" value="CHP00048"/>
    <property type="match status" value="1"/>
</dbReference>
<evidence type="ECO:0000313" key="15">
    <source>
        <dbReference type="EMBL" id="MBB5033398.1"/>
    </source>
</evidence>
<dbReference type="GO" id="GO:0051539">
    <property type="term" value="F:4 iron, 4 sulfur cluster binding"/>
    <property type="evidence" value="ECO:0007669"/>
    <property type="project" value="UniProtKB-KW"/>
</dbReference>
<dbReference type="SUPFAM" id="SSF102114">
    <property type="entry name" value="Radical SAM enzymes"/>
    <property type="match status" value="1"/>
</dbReference>
<dbReference type="InterPro" id="IPR058240">
    <property type="entry name" value="rSAM_sf"/>
</dbReference>
<evidence type="ECO:0000259" key="14">
    <source>
        <dbReference type="PROSITE" id="PS51918"/>
    </source>
</evidence>
<dbReference type="InterPro" id="IPR027492">
    <property type="entry name" value="RNA_MTrfase_RlmN"/>
</dbReference>
<dbReference type="SFLD" id="SFLDF00275">
    <property type="entry name" value="adenosine_C2_methyltransferase"/>
    <property type="match status" value="1"/>
</dbReference>
<evidence type="ECO:0000256" key="3">
    <source>
        <dbReference type="ARBA" id="ARBA00007544"/>
    </source>
</evidence>
<evidence type="ECO:0000256" key="1">
    <source>
        <dbReference type="ARBA" id="ARBA00001966"/>
    </source>
</evidence>
<dbReference type="PROSITE" id="PS51918">
    <property type="entry name" value="RADICAL_SAM"/>
    <property type="match status" value="1"/>
</dbReference>
<dbReference type="NCBIfam" id="TIGR00048">
    <property type="entry name" value="rRNA_mod_RlmN"/>
    <property type="match status" value="1"/>
</dbReference>
<keyword evidence="4" id="KW-0004">4Fe-4S</keyword>
<evidence type="ECO:0000256" key="2">
    <source>
        <dbReference type="ARBA" id="ARBA00004496"/>
    </source>
</evidence>
<keyword evidence="13" id="KW-1015">Disulfide bond</keyword>
<dbReference type="PANTHER" id="PTHR30544">
    <property type="entry name" value="23S RRNA METHYLTRANSFERASE"/>
    <property type="match status" value="1"/>
</dbReference>
<dbReference type="AlphaFoldDB" id="A0A7W7YBZ5"/>
<evidence type="ECO:0000256" key="12">
    <source>
        <dbReference type="ARBA" id="ARBA00023014"/>
    </source>
</evidence>
<evidence type="ECO:0000256" key="9">
    <source>
        <dbReference type="ARBA" id="ARBA00022691"/>
    </source>
</evidence>
<comment type="similarity">
    <text evidence="3">Belongs to the radical SAM superfamily. RlmN family.</text>
</comment>
<evidence type="ECO:0000256" key="4">
    <source>
        <dbReference type="ARBA" id="ARBA00022485"/>
    </source>
</evidence>
<organism evidence="15 16">
    <name type="scientific">Prosthecobacter vanneervenii</name>
    <dbReference type="NCBI Taxonomy" id="48466"/>
    <lineage>
        <taxon>Bacteria</taxon>
        <taxon>Pseudomonadati</taxon>
        <taxon>Verrucomicrobiota</taxon>
        <taxon>Verrucomicrobiia</taxon>
        <taxon>Verrucomicrobiales</taxon>
        <taxon>Verrucomicrobiaceae</taxon>
        <taxon>Prosthecobacter</taxon>
    </lineage>
</organism>
<evidence type="ECO:0000256" key="7">
    <source>
        <dbReference type="ARBA" id="ARBA00022603"/>
    </source>
</evidence>
<dbReference type="SFLD" id="SFLDS00029">
    <property type="entry name" value="Radical_SAM"/>
    <property type="match status" value="1"/>
</dbReference>
<dbReference type="InterPro" id="IPR007197">
    <property type="entry name" value="rSAM"/>
</dbReference>
<evidence type="ECO:0000256" key="8">
    <source>
        <dbReference type="ARBA" id="ARBA00022679"/>
    </source>
</evidence>
<keyword evidence="10" id="KW-0479">Metal-binding</keyword>
<keyword evidence="9" id="KW-0949">S-adenosyl-L-methionine</keyword>
<comment type="cofactor">
    <cofactor evidence="1">
        <name>[4Fe-4S] cluster</name>
        <dbReference type="ChEBI" id="CHEBI:49883"/>
    </cofactor>
</comment>
<comment type="subcellular location">
    <subcellularLocation>
        <location evidence="2">Cytoplasm</location>
    </subcellularLocation>
</comment>
<gene>
    <name evidence="15" type="ORF">HNQ65_002986</name>
</gene>
<keyword evidence="11" id="KW-0408">Iron</keyword>
<dbReference type="GO" id="GO:0005737">
    <property type="term" value="C:cytoplasm"/>
    <property type="evidence" value="ECO:0007669"/>
    <property type="project" value="UniProtKB-SubCell"/>
</dbReference>
<keyword evidence="7 15" id="KW-0489">Methyltransferase</keyword>
<dbReference type="FunFam" id="3.20.20.70:FF:000014">
    <property type="entry name" value="Probable dual-specificity RNA methyltransferase RlmN"/>
    <property type="match status" value="1"/>
</dbReference>
<keyword evidence="16" id="KW-1185">Reference proteome</keyword>
<keyword evidence="6" id="KW-0698">rRNA processing</keyword>
<evidence type="ECO:0000256" key="5">
    <source>
        <dbReference type="ARBA" id="ARBA00022490"/>
    </source>
</evidence>
<reference evidence="15 16" key="1">
    <citation type="submission" date="2020-08" db="EMBL/GenBank/DDBJ databases">
        <title>Genomic Encyclopedia of Type Strains, Phase IV (KMG-IV): sequencing the most valuable type-strain genomes for metagenomic binning, comparative biology and taxonomic classification.</title>
        <authorList>
            <person name="Goeker M."/>
        </authorList>
    </citation>
    <scope>NUCLEOTIDE SEQUENCE [LARGE SCALE GENOMIC DNA]</scope>
    <source>
        <strain evidence="15 16">DSM 12252</strain>
    </source>
</reference>
<dbReference type="InterPro" id="IPR040072">
    <property type="entry name" value="Methyltransferase_A"/>
</dbReference>
<dbReference type="InterPro" id="IPR013785">
    <property type="entry name" value="Aldolase_TIM"/>
</dbReference>
<keyword evidence="8 15" id="KW-0808">Transferase</keyword>
<sequence>MPPSTTARPLTDLSPEELGAWMQSQGFNTAHTPRVIRGLLAAEPPKSRAGFLLPEKLDEQLQSAFPMTAANLAMRQVSEDGTTKLLLRLHDGRTVESVLMPDYHADRAAGCISSQVGCAMGCDFCATTQTGFERNLSSGEIVEQFIHLRREAHAAGRALRTIVFMGMGEPMLNLKNVLAALRRIADPKLGAFGWRQITVSTVGIVPGIDELRQANLGVHLALSLHAPDDATRADLLPMGKRFDVQEVLAAVDRYQQTSGRITTIQYCLLDGVNDSLAQARDLSRLLQGRRMHVNLLRYNATGLSLRGRTYAPSSLEQTEAFLTELRAHGTVAHLRRARGPDIDAACGQLRKREAAHSSANS</sequence>
<keyword evidence="5" id="KW-0963">Cytoplasm</keyword>
<dbReference type="RefSeq" id="WP_184340329.1">
    <property type="nucleotide sequence ID" value="NZ_JACHIG010000006.1"/>
</dbReference>
<dbReference type="GO" id="GO:0008173">
    <property type="term" value="F:RNA methyltransferase activity"/>
    <property type="evidence" value="ECO:0007669"/>
    <property type="project" value="InterPro"/>
</dbReference>
<dbReference type="Proteomes" id="UP000590740">
    <property type="component" value="Unassembled WGS sequence"/>
</dbReference>
<protein>
    <submittedName>
        <fullName evidence="15">23S rRNA (Adenine2503-C2)-methyltransferase</fullName>
        <ecNumber evidence="15">2.1.1.192</ecNumber>
    </submittedName>
</protein>
<dbReference type="EC" id="2.1.1.192" evidence="15"/>
<dbReference type="EMBL" id="JACHIG010000006">
    <property type="protein sequence ID" value="MBB5033398.1"/>
    <property type="molecule type" value="Genomic_DNA"/>
</dbReference>
<accession>A0A7W7YBZ5</accession>
<evidence type="ECO:0000256" key="13">
    <source>
        <dbReference type="ARBA" id="ARBA00023157"/>
    </source>
</evidence>
<dbReference type="PANTHER" id="PTHR30544:SF5">
    <property type="entry name" value="RADICAL SAM CORE DOMAIN-CONTAINING PROTEIN"/>
    <property type="match status" value="1"/>
</dbReference>
<evidence type="ECO:0000256" key="11">
    <source>
        <dbReference type="ARBA" id="ARBA00023004"/>
    </source>
</evidence>
<keyword evidence="12" id="KW-0411">Iron-sulfur</keyword>
<evidence type="ECO:0000313" key="16">
    <source>
        <dbReference type="Proteomes" id="UP000590740"/>
    </source>
</evidence>
<dbReference type="GO" id="GO:0030488">
    <property type="term" value="P:tRNA methylation"/>
    <property type="evidence" value="ECO:0007669"/>
    <property type="project" value="InterPro"/>
</dbReference>
<proteinExistence type="inferred from homology"/>
<dbReference type="Pfam" id="PF04055">
    <property type="entry name" value="Radical_SAM"/>
    <property type="match status" value="1"/>
</dbReference>
<name>A0A7W7YBZ5_9BACT</name>
<evidence type="ECO:0000256" key="10">
    <source>
        <dbReference type="ARBA" id="ARBA00022723"/>
    </source>
</evidence>
<dbReference type="Gene3D" id="3.20.20.70">
    <property type="entry name" value="Aldolase class I"/>
    <property type="match status" value="1"/>
</dbReference>
<comment type="caution">
    <text evidence="15">The sequence shown here is derived from an EMBL/GenBank/DDBJ whole genome shotgun (WGS) entry which is preliminary data.</text>
</comment>